<dbReference type="EMBL" id="QYYD01000011">
    <property type="protein sequence ID" value="RJF74353.1"/>
    <property type="molecule type" value="Genomic_DNA"/>
</dbReference>
<dbReference type="OrthoDB" id="8451771at2"/>
<dbReference type="AlphaFoldDB" id="A0A418VE37"/>
<protein>
    <submittedName>
        <fullName evidence="1">Uncharacterized protein</fullName>
    </submittedName>
</protein>
<sequence>MARPRQRILDTGWSRLLEVGRETPGYGLYSYVLLPAHSPRAETFLARLFTEVPGIETLPAQLAQLNVLYVPLRQDKEGDFAALMTASGAAPERLAKAYAAGLYDYRMAKALLYHICNPPEDSVRQLCAGDLSRGPYLFSYAAPASQLDSVPPPFLFVDLSDLPEQGFGELITAFRQQVKRDDISDRARIDTLRLRVLEYLLRASIVIDPMEQAVGRFIHAAMGGDDKK</sequence>
<gene>
    <name evidence="1" type="ORF">D4Q52_12745</name>
</gene>
<name>A0A418VE37_RHOPL</name>
<evidence type="ECO:0000313" key="2">
    <source>
        <dbReference type="Proteomes" id="UP000285523"/>
    </source>
</evidence>
<comment type="caution">
    <text evidence="1">The sequence shown here is derived from an EMBL/GenBank/DDBJ whole genome shotgun (WGS) entry which is preliminary data.</text>
</comment>
<dbReference type="Proteomes" id="UP000285523">
    <property type="component" value="Unassembled WGS sequence"/>
</dbReference>
<reference evidence="1 2" key="1">
    <citation type="submission" date="2018-09" db="EMBL/GenBank/DDBJ databases">
        <title>Draft genome sequence of Rhodopseudomonas palustris 2.1.18.</title>
        <authorList>
            <person name="Robertson S.L."/>
            <person name="Meyer T.E."/>
            <person name="Kyndt J.A."/>
        </authorList>
    </citation>
    <scope>NUCLEOTIDE SEQUENCE [LARGE SCALE GENOMIC DNA]</scope>
    <source>
        <strain evidence="1 2">2.1.18</strain>
    </source>
</reference>
<dbReference type="RefSeq" id="WP_119856928.1">
    <property type="nucleotide sequence ID" value="NZ_QYYD01000011.1"/>
</dbReference>
<proteinExistence type="predicted"/>
<evidence type="ECO:0000313" key="1">
    <source>
        <dbReference type="EMBL" id="RJF74353.1"/>
    </source>
</evidence>
<accession>A0A418VE37</accession>
<organism evidence="1 2">
    <name type="scientific">Rhodopseudomonas palustris</name>
    <dbReference type="NCBI Taxonomy" id="1076"/>
    <lineage>
        <taxon>Bacteria</taxon>
        <taxon>Pseudomonadati</taxon>
        <taxon>Pseudomonadota</taxon>
        <taxon>Alphaproteobacteria</taxon>
        <taxon>Hyphomicrobiales</taxon>
        <taxon>Nitrobacteraceae</taxon>
        <taxon>Rhodopseudomonas</taxon>
    </lineage>
</organism>